<organism evidence="2 3">
    <name type="scientific">Acrocarpospora macrocephala</name>
    <dbReference type="NCBI Taxonomy" id="150177"/>
    <lineage>
        <taxon>Bacteria</taxon>
        <taxon>Bacillati</taxon>
        <taxon>Actinomycetota</taxon>
        <taxon>Actinomycetes</taxon>
        <taxon>Streptosporangiales</taxon>
        <taxon>Streptosporangiaceae</taxon>
        <taxon>Acrocarpospora</taxon>
    </lineage>
</organism>
<dbReference type="Proteomes" id="UP000331127">
    <property type="component" value="Unassembled WGS sequence"/>
</dbReference>
<dbReference type="AlphaFoldDB" id="A0A5M3WVY8"/>
<evidence type="ECO:0000256" key="1">
    <source>
        <dbReference type="SAM" id="MobiDB-lite"/>
    </source>
</evidence>
<sequence>MVAAKVLGVPPEDDRRKVWPPPGAGPPRGQTLADAHRLREHFRPWLGRRLRGTSSGDNVTAERPELIPFETGDI</sequence>
<dbReference type="OrthoDB" id="3465773at2"/>
<comment type="caution">
    <text evidence="2">The sequence shown here is derived from an EMBL/GenBank/DDBJ whole genome shotgun (WGS) entry which is preliminary data.</text>
</comment>
<dbReference type="RefSeq" id="WP_155357879.1">
    <property type="nucleotide sequence ID" value="NZ_BAAAHL010000071.1"/>
</dbReference>
<feature type="region of interest" description="Disordered" evidence="1">
    <location>
        <begin position="1"/>
        <end position="31"/>
    </location>
</feature>
<accession>A0A5M3WVY8</accession>
<protein>
    <submittedName>
        <fullName evidence="2">Uncharacterized protein</fullName>
    </submittedName>
</protein>
<reference evidence="2 3" key="1">
    <citation type="submission" date="2019-10" db="EMBL/GenBank/DDBJ databases">
        <title>Whole genome shotgun sequence of Acrocarpospora macrocephala NBRC 16266.</title>
        <authorList>
            <person name="Ichikawa N."/>
            <person name="Kimura A."/>
            <person name="Kitahashi Y."/>
            <person name="Komaki H."/>
            <person name="Oguchi A."/>
        </authorList>
    </citation>
    <scope>NUCLEOTIDE SEQUENCE [LARGE SCALE GENOMIC DNA]</scope>
    <source>
        <strain evidence="2 3">NBRC 16266</strain>
    </source>
</reference>
<keyword evidence="3" id="KW-1185">Reference proteome</keyword>
<gene>
    <name evidence="2" type="ORF">Amac_061630</name>
</gene>
<dbReference type="EMBL" id="BLAE01000037">
    <property type="protein sequence ID" value="GES12566.1"/>
    <property type="molecule type" value="Genomic_DNA"/>
</dbReference>
<evidence type="ECO:0000313" key="3">
    <source>
        <dbReference type="Proteomes" id="UP000331127"/>
    </source>
</evidence>
<name>A0A5M3WVY8_9ACTN</name>
<feature type="region of interest" description="Disordered" evidence="1">
    <location>
        <begin position="49"/>
        <end position="74"/>
    </location>
</feature>
<evidence type="ECO:0000313" key="2">
    <source>
        <dbReference type="EMBL" id="GES12566.1"/>
    </source>
</evidence>
<proteinExistence type="predicted"/>